<dbReference type="EMBL" id="MLJW01000345">
    <property type="protein sequence ID" value="OIQ89084.1"/>
    <property type="molecule type" value="Genomic_DNA"/>
</dbReference>
<dbReference type="Pfam" id="PF00043">
    <property type="entry name" value="GST_C"/>
    <property type="match status" value="1"/>
</dbReference>
<comment type="caution">
    <text evidence="3">The sequence shown here is derived from an EMBL/GenBank/DDBJ whole genome shotgun (WGS) entry which is preliminary data.</text>
</comment>
<keyword evidence="3" id="KW-0456">Lyase</keyword>
<dbReference type="Pfam" id="PF02798">
    <property type="entry name" value="GST_N"/>
    <property type="match status" value="1"/>
</dbReference>
<evidence type="ECO:0000259" key="1">
    <source>
        <dbReference type="PROSITE" id="PS50404"/>
    </source>
</evidence>
<dbReference type="PROSITE" id="PS50405">
    <property type="entry name" value="GST_CTER"/>
    <property type="match status" value="1"/>
</dbReference>
<name>A0A1J5RAD5_9ZZZZ</name>
<dbReference type="SFLD" id="SFLDG00358">
    <property type="entry name" value="Main_(cytGST)"/>
    <property type="match status" value="1"/>
</dbReference>
<feature type="domain" description="GST C-terminal" evidence="2">
    <location>
        <begin position="85"/>
        <end position="211"/>
    </location>
</feature>
<dbReference type="InterPro" id="IPR004045">
    <property type="entry name" value="Glutathione_S-Trfase_N"/>
</dbReference>
<sequence>MRLYYHPQSTCSRRALLAAAHLDAPIERVMVDLFRSEHRTPEFLRLNPNHRVPVLDDDGFVLWESHAIMQYLADKTPRQTVYPTGARERADVNRWLFWCAAHLMPAITMLNWENNIKGLLGLGPPDPAEVNRGEEQMREFGGVLDANLAQREWICGDALTLADLAIAAPLADIARARLPVDGYANLQRWFTGVRALDAWKSTQPQHPRRATNDG</sequence>
<evidence type="ECO:0000313" key="3">
    <source>
        <dbReference type="EMBL" id="OIQ89084.1"/>
    </source>
</evidence>
<dbReference type="InterPro" id="IPR004046">
    <property type="entry name" value="GST_C"/>
</dbReference>
<dbReference type="InterPro" id="IPR036249">
    <property type="entry name" value="Thioredoxin-like_sf"/>
</dbReference>
<protein>
    <submittedName>
        <fullName evidence="3">Dichloromethane dehalogenase</fullName>
        <ecNumber evidence="3">4.5.1.3</ecNumber>
    </submittedName>
</protein>
<dbReference type="Gene3D" id="3.40.30.10">
    <property type="entry name" value="Glutaredoxin"/>
    <property type="match status" value="1"/>
</dbReference>
<dbReference type="SFLD" id="SFLDG01150">
    <property type="entry name" value="Main.1:_Beta-like"/>
    <property type="match status" value="1"/>
</dbReference>
<reference evidence="3" key="1">
    <citation type="submission" date="2016-10" db="EMBL/GenBank/DDBJ databases">
        <title>Sequence of Gallionella enrichment culture.</title>
        <authorList>
            <person name="Poehlein A."/>
            <person name="Muehling M."/>
            <person name="Daniel R."/>
        </authorList>
    </citation>
    <scope>NUCLEOTIDE SEQUENCE</scope>
</reference>
<dbReference type="PANTHER" id="PTHR44051">
    <property type="entry name" value="GLUTATHIONE S-TRANSFERASE-RELATED"/>
    <property type="match status" value="1"/>
</dbReference>
<gene>
    <name evidence="3" type="primary">dcmA_2</name>
    <name evidence="3" type="ORF">GALL_290290</name>
</gene>
<organism evidence="3">
    <name type="scientific">mine drainage metagenome</name>
    <dbReference type="NCBI Taxonomy" id="410659"/>
    <lineage>
        <taxon>unclassified sequences</taxon>
        <taxon>metagenomes</taxon>
        <taxon>ecological metagenomes</taxon>
    </lineage>
</organism>
<proteinExistence type="predicted"/>
<feature type="domain" description="GST N-terminal" evidence="1">
    <location>
        <begin position="1"/>
        <end position="80"/>
    </location>
</feature>
<dbReference type="PROSITE" id="PS50404">
    <property type="entry name" value="GST_NTER"/>
    <property type="match status" value="1"/>
</dbReference>
<dbReference type="FunFam" id="3.40.30.10:FF:000034">
    <property type="entry name" value="glutathione S-transferase 1"/>
    <property type="match status" value="1"/>
</dbReference>
<dbReference type="EC" id="4.5.1.3" evidence="3"/>
<dbReference type="SUPFAM" id="SSF52833">
    <property type="entry name" value="Thioredoxin-like"/>
    <property type="match status" value="1"/>
</dbReference>
<dbReference type="SFLD" id="SFLDS00019">
    <property type="entry name" value="Glutathione_Transferase_(cytos"/>
    <property type="match status" value="1"/>
</dbReference>
<dbReference type="InterPro" id="IPR040079">
    <property type="entry name" value="Glutathione_S-Trfase"/>
</dbReference>
<dbReference type="SUPFAM" id="SSF47616">
    <property type="entry name" value="GST C-terminal domain-like"/>
    <property type="match status" value="1"/>
</dbReference>
<accession>A0A1J5RAD5</accession>
<dbReference type="Gene3D" id="1.20.1050.10">
    <property type="match status" value="1"/>
</dbReference>
<dbReference type="AlphaFoldDB" id="A0A1J5RAD5"/>
<dbReference type="InterPro" id="IPR036282">
    <property type="entry name" value="Glutathione-S-Trfase_C_sf"/>
</dbReference>
<dbReference type="GO" id="GO:0018834">
    <property type="term" value="F:dichloromethane dehalogenase activity"/>
    <property type="evidence" value="ECO:0007669"/>
    <property type="project" value="UniProtKB-EC"/>
</dbReference>
<evidence type="ECO:0000259" key="2">
    <source>
        <dbReference type="PROSITE" id="PS50405"/>
    </source>
</evidence>
<dbReference type="PANTHER" id="PTHR44051:SF8">
    <property type="entry name" value="GLUTATHIONE S-TRANSFERASE GSTA"/>
    <property type="match status" value="1"/>
</dbReference>
<dbReference type="InterPro" id="IPR010987">
    <property type="entry name" value="Glutathione-S-Trfase_C-like"/>
</dbReference>